<feature type="binding site" evidence="6">
    <location>
        <position position="119"/>
    </location>
    <ligand>
        <name>Zn(2+)</name>
        <dbReference type="ChEBI" id="CHEBI:29105"/>
    </ligand>
</feature>
<dbReference type="OrthoDB" id="529367at2759"/>
<reference evidence="8" key="1">
    <citation type="journal article" date="2020" name="Stud. Mycol.">
        <title>101 Dothideomycetes genomes: a test case for predicting lifestyles and emergence of pathogens.</title>
        <authorList>
            <person name="Haridas S."/>
            <person name="Albert R."/>
            <person name="Binder M."/>
            <person name="Bloem J."/>
            <person name="Labutti K."/>
            <person name="Salamov A."/>
            <person name="Andreopoulos B."/>
            <person name="Baker S."/>
            <person name="Barry K."/>
            <person name="Bills G."/>
            <person name="Bluhm B."/>
            <person name="Cannon C."/>
            <person name="Castanera R."/>
            <person name="Culley D."/>
            <person name="Daum C."/>
            <person name="Ezra D."/>
            <person name="Gonzalez J."/>
            <person name="Henrissat B."/>
            <person name="Kuo A."/>
            <person name="Liang C."/>
            <person name="Lipzen A."/>
            <person name="Lutzoni F."/>
            <person name="Magnuson J."/>
            <person name="Mondo S."/>
            <person name="Nolan M."/>
            <person name="Ohm R."/>
            <person name="Pangilinan J."/>
            <person name="Park H.-J."/>
            <person name="Ramirez L."/>
            <person name="Alfaro M."/>
            <person name="Sun H."/>
            <person name="Tritt A."/>
            <person name="Yoshinaga Y."/>
            <person name="Zwiers L.-H."/>
            <person name="Turgeon B."/>
            <person name="Goodwin S."/>
            <person name="Spatafora J."/>
            <person name="Crous P."/>
            <person name="Grigoriev I."/>
        </authorList>
    </citation>
    <scope>NUCLEOTIDE SEQUENCE</scope>
    <source>
        <strain evidence="8">CBS 627.86</strain>
    </source>
</reference>
<organism evidence="8 9">
    <name type="scientific">Lophiotrema nucula</name>
    <dbReference type="NCBI Taxonomy" id="690887"/>
    <lineage>
        <taxon>Eukaryota</taxon>
        <taxon>Fungi</taxon>
        <taxon>Dikarya</taxon>
        <taxon>Ascomycota</taxon>
        <taxon>Pezizomycotina</taxon>
        <taxon>Dothideomycetes</taxon>
        <taxon>Pleosporomycetidae</taxon>
        <taxon>Pleosporales</taxon>
        <taxon>Lophiotremataceae</taxon>
        <taxon>Lophiotrema</taxon>
    </lineage>
</organism>
<evidence type="ECO:0000256" key="3">
    <source>
        <dbReference type="ARBA" id="ARBA00022692"/>
    </source>
</evidence>
<protein>
    <submittedName>
        <fullName evidence="8">Hemolysin-III related-domain-containing protein</fullName>
    </submittedName>
</protein>
<evidence type="ECO:0000256" key="4">
    <source>
        <dbReference type="ARBA" id="ARBA00022989"/>
    </source>
</evidence>
<evidence type="ECO:0000256" key="2">
    <source>
        <dbReference type="ARBA" id="ARBA00007018"/>
    </source>
</evidence>
<feature type="binding site" evidence="6">
    <location>
        <position position="269"/>
    </location>
    <ligand>
        <name>Zn(2+)</name>
        <dbReference type="ChEBI" id="CHEBI:29105"/>
    </ligand>
</feature>
<name>A0A6A5YRH9_9PLEO</name>
<dbReference type="GO" id="GO:0046872">
    <property type="term" value="F:metal ion binding"/>
    <property type="evidence" value="ECO:0007669"/>
    <property type="project" value="UniProtKB-KW"/>
</dbReference>
<keyword evidence="5 7" id="KW-0472">Membrane</keyword>
<feature type="transmembrane region" description="Helical" evidence="7">
    <location>
        <begin position="65"/>
        <end position="83"/>
    </location>
</feature>
<dbReference type="Pfam" id="PF03006">
    <property type="entry name" value="HlyIII"/>
    <property type="match status" value="1"/>
</dbReference>
<evidence type="ECO:0000313" key="8">
    <source>
        <dbReference type="EMBL" id="KAF2109745.1"/>
    </source>
</evidence>
<evidence type="ECO:0000256" key="6">
    <source>
        <dbReference type="PIRSR" id="PIRSR604254-1"/>
    </source>
</evidence>
<accession>A0A6A5YRH9</accession>
<proteinExistence type="inferred from homology"/>
<feature type="transmembrane region" description="Helical" evidence="7">
    <location>
        <begin position="133"/>
        <end position="155"/>
    </location>
</feature>
<dbReference type="PANTHER" id="PTHR20855">
    <property type="entry name" value="ADIPOR/PROGESTIN RECEPTOR-RELATED"/>
    <property type="match status" value="1"/>
</dbReference>
<feature type="transmembrane region" description="Helical" evidence="7">
    <location>
        <begin position="194"/>
        <end position="214"/>
    </location>
</feature>
<feature type="transmembrane region" description="Helical" evidence="7">
    <location>
        <begin position="98"/>
        <end position="121"/>
    </location>
</feature>
<keyword evidence="6" id="KW-0479">Metal-binding</keyword>
<dbReference type="EMBL" id="ML977341">
    <property type="protein sequence ID" value="KAF2109745.1"/>
    <property type="molecule type" value="Genomic_DNA"/>
</dbReference>
<feature type="binding site" evidence="6">
    <location>
        <position position="265"/>
    </location>
    <ligand>
        <name>Zn(2+)</name>
        <dbReference type="ChEBI" id="CHEBI:29105"/>
    </ligand>
</feature>
<comment type="subcellular location">
    <subcellularLocation>
        <location evidence="1">Membrane</location>
        <topology evidence="1">Multi-pass membrane protein</topology>
    </subcellularLocation>
</comment>
<feature type="transmembrane region" description="Helical" evidence="7">
    <location>
        <begin position="226"/>
        <end position="247"/>
    </location>
</feature>
<evidence type="ECO:0000256" key="5">
    <source>
        <dbReference type="ARBA" id="ARBA00023136"/>
    </source>
</evidence>
<gene>
    <name evidence="8" type="ORF">BDV96DRAFT_502416</name>
</gene>
<dbReference type="GO" id="GO:0016020">
    <property type="term" value="C:membrane"/>
    <property type="evidence" value="ECO:0007669"/>
    <property type="project" value="UniProtKB-SubCell"/>
</dbReference>
<dbReference type="GO" id="GO:0006882">
    <property type="term" value="P:intracellular zinc ion homeostasis"/>
    <property type="evidence" value="ECO:0007669"/>
    <property type="project" value="TreeGrafter"/>
</dbReference>
<dbReference type="InterPro" id="IPR004254">
    <property type="entry name" value="AdipoR/HlyIII-related"/>
</dbReference>
<dbReference type="AlphaFoldDB" id="A0A6A5YRH9"/>
<dbReference type="PANTHER" id="PTHR20855:SF52">
    <property type="entry name" value="ADIPONECTIN RECEPTOR PROTEIN"/>
    <property type="match status" value="1"/>
</dbReference>
<keyword evidence="4 7" id="KW-1133">Transmembrane helix</keyword>
<evidence type="ECO:0000256" key="7">
    <source>
        <dbReference type="SAM" id="Phobius"/>
    </source>
</evidence>
<dbReference type="Proteomes" id="UP000799770">
    <property type="component" value="Unassembled WGS sequence"/>
</dbReference>
<dbReference type="GO" id="GO:0038023">
    <property type="term" value="F:signaling receptor activity"/>
    <property type="evidence" value="ECO:0007669"/>
    <property type="project" value="TreeGrafter"/>
</dbReference>
<keyword evidence="9" id="KW-1185">Reference proteome</keyword>
<keyword evidence="6" id="KW-0862">Zinc</keyword>
<evidence type="ECO:0000313" key="9">
    <source>
        <dbReference type="Proteomes" id="UP000799770"/>
    </source>
</evidence>
<sequence length="298" mass="34097">MSTERPAITKVAAQSARHALLCTIHEAETWQLENQYLTGHYRTASHSYRACLASLGYLHNQTGNIYTHLVGAGLFLSWAIRTYNDILQRYHTSEFNDFLVFGVFFTSALGCFGFSALFHLFMNHSAEVNQTWLLMDLYGVFALIVATVFSGTYYAFYCERFWWKVYSGGIFLATFSCAIFCTKPRFRHPRWRNVRAILFVAIGCYGVFPMAHIAEKWGRPKANEIIGWHLMFWEGVSYGAGAAIYAFRIPERWVPGRFDIWGASHQVFHVCAVVGAALHYRGLIKGFDYNHNPSSRQC</sequence>
<evidence type="ECO:0000256" key="1">
    <source>
        <dbReference type="ARBA" id="ARBA00004141"/>
    </source>
</evidence>
<feature type="transmembrane region" description="Helical" evidence="7">
    <location>
        <begin position="161"/>
        <end position="182"/>
    </location>
</feature>
<comment type="similarity">
    <text evidence="2">Belongs to the ADIPOR family.</text>
</comment>
<keyword evidence="3 7" id="KW-0812">Transmembrane</keyword>